<protein>
    <submittedName>
        <fullName evidence="8">RNA polymerase sigma factor</fullName>
    </submittedName>
</protein>
<dbReference type="GO" id="GO:0006352">
    <property type="term" value="P:DNA-templated transcription initiation"/>
    <property type="evidence" value="ECO:0007669"/>
    <property type="project" value="InterPro"/>
</dbReference>
<dbReference type="Pfam" id="PF04542">
    <property type="entry name" value="Sigma70_r2"/>
    <property type="match status" value="1"/>
</dbReference>
<dbReference type="Proteomes" id="UP001059380">
    <property type="component" value="Chromosome"/>
</dbReference>
<dbReference type="InterPro" id="IPR007627">
    <property type="entry name" value="RNA_pol_sigma70_r2"/>
</dbReference>
<evidence type="ECO:0000256" key="5">
    <source>
        <dbReference type="ARBA" id="ARBA00023163"/>
    </source>
</evidence>
<dbReference type="GO" id="GO:0003677">
    <property type="term" value="F:DNA binding"/>
    <property type="evidence" value="ECO:0007669"/>
    <property type="project" value="UniProtKB-KW"/>
</dbReference>
<dbReference type="EMBL" id="CP093313">
    <property type="protein sequence ID" value="UWZ86100.1"/>
    <property type="molecule type" value="Genomic_DNA"/>
</dbReference>
<dbReference type="CDD" id="cd06171">
    <property type="entry name" value="Sigma70_r4"/>
    <property type="match status" value="1"/>
</dbReference>
<evidence type="ECO:0000259" key="7">
    <source>
        <dbReference type="Pfam" id="PF08281"/>
    </source>
</evidence>
<sequence length="196" mass="22276">MEEAQDPMMAAAEIVRGAGEEALLLDFRSGSEEAFEALFRGYQREVYGWILRIVRDVGVAEDLTIETFFRIHRAHARFEPERGFGPWARRIATHAALDWLRRQRPEHAMPDEFFAGVPGPGEADPLVTGEIRREVELALRRLPPKLRMAAVLSVIEERPHKEIADALGVTVAAVKLRVFRAMRKLRSELEQKGIKP</sequence>
<dbReference type="SUPFAM" id="SSF88946">
    <property type="entry name" value="Sigma2 domain of RNA polymerase sigma factors"/>
    <property type="match status" value="1"/>
</dbReference>
<gene>
    <name evidence="8" type="ORF">MOP44_09165</name>
</gene>
<evidence type="ECO:0000313" key="9">
    <source>
        <dbReference type="Proteomes" id="UP001059380"/>
    </source>
</evidence>
<feature type="domain" description="RNA polymerase sigma-70 region 2" evidence="6">
    <location>
        <begin position="38"/>
        <end position="104"/>
    </location>
</feature>
<dbReference type="InterPro" id="IPR013324">
    <property type="entry name" value="RNA_pol_sigma_r3/r4-like"/>
</dbReference>
<keyword evidence="2" id="KW-0805">Transcription regulation</keyword>
<keyword evidence="5" id="KW-0804">Transcription</keyword>
<organism evidence="8 9">
    <name type="scientific">Occallatibacter riparius</name>
    <dbReference type="NCBI Taxonomy" id="1002689"/>
    <lineage>
        <taxon>Bacteria</taxon>
        <taxon>Pseudomonadati</taxon>
        <taxon>Acidobacteriota</taxon>
        <taxon>Terriglobia</taxon>
        <taxon>Terriglobales</taxon>
        <taxon>Acidobacteriaceae</taxon>
        <taxon>Occallatibacter</taxon>
    </lineage>
</organism>
<evidence type="ECO:0000259" key="6">
    <source>
        <dbReference type="Pfam" id="PF04542"/>
    </source>
</evidence>
<dbReference type="Gene3D" id="1.10.1740.10">
    <property type="match status" value="1"/>
</dbReference>
<evidence type="ECO:0000256" key="1">
    <source>
        <dbReference type="ARBA" id="ARBA00010641"/>
    </source>
</evidence>
<dbReference type="AlphaFoldDB" id="A0A9J7BTA5"/>
<dbReference type="PANTHER" id="PTHR43133">
    <property type="entry name" value="RNA POLYMERASE ECF-TYPE SIGMA FACTO"/>
    <property type="match status" value="1"/>
</dbReference>
<comment type="similarity">
    <text evidence="1">Belongs to the sigma-70 factor family. ECF subfamily.</text>
</comment>
<feature type="domain" description="RNA polymerase sigma factor 70 region 4 type 2" evidence="7">
    <location>
        <begin position="133"/>
        <end position="185"/>
    </location>
</feature>
<dbReference type="InterPro" id="IPR013325">
    <property type="entry name" value="RNA_pol_sigma_r2"/>
</dbReference>
<keyword evidence="3" id="KW-0731">Sigma factor</keyword>
<dbReference type="InterPro" id="IPR039425">
    <property type="entry name" value="RNA_pol_sigma-70-like"/>
</dbReference>
<dbReference type="InterPro" id="IPR014284">
    <property type="entry name" value="RNA_pol_sigma-70_dom"/>
</dbReference>
<dbReference type="Pfam" id="PF08281">
    <property type="entry name" value="Sigma70_r4_2"/>
    <property type="match status" value="1"/>
</dbReference>
<name>A0A9J7BTA5_9BACT</name>
<evidence type="ECO:0000313" key="8">
    <source>
        <dbReference type="EMBL" id="UWZ86100.1"/>
    </source>
</evidence>
<dbReference type="NCBIfam" id="TIGR02937">
    <property type="entry name" value="sigma70-ECF"/>
    <property type="match status" value="1"/>
</dbReference>
<evidence type="ECO:0000256" key="3">
    <source>
        <dbReference type="ARBA" id="ARBA00023082"/>
    </source>
</evidence>
<evidence type="ECO:0000256" key="2">
    <source>
        <dbReference type="ARBA" id="ARBA00023015"/>
    </source>
</evidence>
<reference evidence="8" key="1">
    <citation type="submission" date="2021-04" db="EMBL/GenBank/DDBJ databases">
        <title>Phylogenetic analysis of Acidobacteriaceae.</title>
        <authorList>
            <person name="Qiu L."/>
            <person name="Zhang Q."/>
        </authorList>
    </citation>
    <scope>NUCLEOTIDE SEQUENCE</scope>
    <source>
        <strain evidence="8">DSM 25168</strain>
    </source>
</reference>
<proteinExistence type="inferred from homology"/>
<dbReference type="GO" id="GO:0016987">
    <property type="term" value="F:sigma factor activity"/>
    <property type="evidence" value="ECO:0007669"/>
    <property type="project" value="UniProtKB-KW"/>
</dbReference>
<dbReference type="PANTHER" id="PTHR43133:SF8">
    <property type="entry name" value="RNA POLYMERASE SIGMA FACTOR HI_1459-RELATED"/>
    <property type="match status" value="1"/>
</dbReference>
<dbReference type="RefSeq" id="WP_260795743.1">
    <property type="nucleotide sequence ID" value="NZ_CP093313.1"/>
</dbReference>
<dbReference type="InterPro" id="IPR036388">
    <property type="entry name" value="WH-like_DNA-bd_sf"/>
</dbReference>
<dbReference type="Gene3D" id="1.10.10.10">
    <property type="entry name" value="Winged helix-like DNA-binding domain superfamily/Winged helix DNA-binding domain"/>
    <property type="match status" value="1"/>
</dbReference>
<keyword evidence="9" id="KW-1185">Reference proteome</keyword>
<accession>A0A9J7BTA5</accession>
<dbReference type="InterPro" id="IPR013249">
    <property type="entry name" value="RNA_pol_sigma70_r4_t2"/>
</dbReference>
<evidence type="ECO:0000256" key="4">
    <source>
        <dbReference type="ARBA" id="ARBA00023125"/>
    </source>
</evidence>
<keyword evidence="4" id="KW-0238">DNA-binding</keyword>
<dbReference type="KEGG" id="orp:MOP44_09165"/>
<dbReference type="SUPFAM" id="SSF88659">
    <property type="entry name" value="Sigma3 and sigma4 domains of RNA polymerase sigma factors"/>
    <property type="match status" value="1"/>
</dbReference>